<reference evidence="1" key="1">
    <citation type="submission" date="2017-03" db="EMBL/GenBank/DDBJ databases">
        <title>The mitochondrial genome of the carnivorous plant Utricularia reniformis (Lentibulariaceae): structure, comparative analysis and evolutionary landmarks.</title>
        <authorList>
            <person name="Silva S.R."/>
            <person name="Alvarenga D.O."/>
            <person name="Michael T.P."/>
            <person name="Miranda V.F.O."/>
            <person name="Varani A.M."/>
        </authorList>
    </citation>
    <scope>NUCLEOTIDE SEQUENCE</scope>
</reference>
<geneLocation type="mitochondrion" evidence="1"/>
<name>A0A1Y0B0R7_9LAMI</name>
<organism evidence="1">
    <name type="scientific">Utricularia reniformis</name>
    <dbReference type="NCBI Taxonomy" id="192314"/>
    <lineage>
        <taxon>Eukaryota</taxon>
        <taxon>Viridiplantae</taxon>
        <taxon>Streptophyta</taxon>
        <taxon>Embryophyta</taxon>
        <taxon>Tracheophyta</taxon>
        <taxon>Spermatophyta</taxon>
        <taxon>Magnoliopsida</taxon>
        <taxon>eudicotyledons</taxon>
        <taxon>Gunneridae</taxon>
        <taxon>Pentapetalae</taxon>
        <taxon>asterids</taxon>
        <taxon>lamiids</taxon>
        <taxon>Lamiales</taxon>
        <taxon>Lentibulariaceae</taxon>
        <taxon>Utricularia</taxon>
    </lineage>
</organism>
<protein>
    <submittedName>
        <fullName evidence="1">Uncharacterized protein</fullName>
    </submittedName>
</protein>
<accession>A0A1Y0B0R7</accession>
<dbReference type="AlphaFoldDB" id="A0A1Y0B0R7"/>
<dbReference type="EMBL" id="KY774314">
    <property type="protein sequence ID" value="ART31046.1"/>
    <property type="molecule type" value="Genomic_DNA"/>
</dbReference>
<gene>
    <name evidence="1" type="ORF">AEK19_MT0809</name>
</gene>
<keyword evidence="1" id="KW-0496">Mitochondrion</keyword>
<evidence type="ECO:0000313" key="1">
    <source>
        <dbReference type="EMBL" id="ART31046.1"/>
    </source>
</evidence>
<sequence length="71" mass="8331">MLQQDTTPLNPQNDRCYGIAELPSQIYTHHSNVFFVSSWLENCINMNQQRTHLRRMPIQLNFSLLGLDRKG</sequence>
<proteinExistence type="predicted"/>